<dbReference type="RefSeq" id="WP_084520293.1">
    <property type="nucleotide sequence ID" value="NZ_QQAZ01000015.1"/>
</dbReference>
<reference evidence="2 3" key="1">
    <citation type="submission" date="2018-07" db="EMBL/GenBank/DDBJ databases">
        <title>Genomic Encyclopedia of Type Strains, Phase IV (KMG-IV): sequencing the most valuable type-strain genomes for metagenomic binning, comparative biology and taxonomic classification.</title>
        <authorList>
            <person name="Goeker M."/>
        </authorList>
    </citation>
    <scope>NUCLEOTIDE SEQUENCE [LARGE SCALE GENOMIC DNA]</scope>
    <source>
        <strain evidence="2 3">DSM 44952</strain>
    </source>
</reference>
<dbReference type="AlphaFoldDB" id="A0A370GMN7"/>
<dbReference type="GO" id="GO:0008168">
    <property type="term" value="F:methyltransferase activity"/>
    <property type="evidence" value="ECO:0007669"/>
    <property type="project" value="UniProtKB-KW"/>
</dbReference>
<dbReference type="Gene3D" id="3.40.50.150">
    <property type="entry name" value="Vaccinia Virus protein VP39"/>
    <property type="match status" value="1"/>
</dbReference>
<dbReference type="PANTHER" id="PTHR34203">
    <property type="entry name" value="METHYLTRANSFERASE, FKBM FAMILY PROTEIN"/>
    <property type="match status" value="1"/>
</dbReference>
<dbReference type="Proteomes" id="UP000255355">
    <property type="component" value="Unassembled WGS sequence"/>
</dbReference>
<evidence type="ECO:0000313" key="2">
    <source>
        <dbReference type="EMBL" id="RDI44907.1"/>
    </source>
</evidence>
<dbReference type="SUPFAM" id="SSF53335">
    <property type="entry name" value="S-adenosyl-L-methionine-dependent methyltransferases"/>
    <property type="match status" value="1"/>
</dbReference>
<dbReference type="GO" id="GO:0032259">
    <property type="term" value="P:methylation"/>
    <property type="evidence" value="ECO:0007669"/>
    <property type="project" value="UniProtKB-KW"/>
</dbReference>
<dbReference type="InterPro" id="IPR052514">
    <property type="entry name" value="SAM-dependent_MTase"/>
</dbReference>
<organism evidence="2 3">
    <name type="scientific">Nocardia mexicana</name>
    <dbReference type="NCBI Taxonomy" id="279262"/>
    <lineage>
        <taxon>Bacteria</taxon>
        <taxon>Bacillati</taxon>
        <taxon>Actinomycetota</taxon>
        <taxon>Actinomycetes</taxon>
        <taxon>Mycobacteriales</taxon>
        <taxon>Nocardiaceae</taxon>
        <taxon>Nocardia</taxon>
    </lineage>
</organism>
<dbReference type="InterPro" id="IPR029063">
    <property type="entry name" value="SAM-dependent_MTases_sf"/>
</dbReference>
<proteinExistence type="predicted"/>
<dbReference type="NCBIfam" id="TIGR01444">
    <property type="entry name" value="fkbM_fam"/>
    <property type="match status" value="1"/>
</dbReference>
<dbReference type="STRING" id="1210089.GCA_001613165_06835"/>
<accession>A0A370GMN7</accession>
<keyword evidence="3" id="KW-1185">Reference proteome</keyword>
<evidence type="ECO:0000259" key="1">
    <source>
        <dbReference type="Pfam" id="PF05050"/>
    </source>
</evidence>
<evidence type="ECO:0000313" key="3">
    <source>
        <dbReference type="Proteomes" id="UP000255355"/>
    </source>
</evidence>
<dbReference type="CDD" id="cd02440">
    <property type="entry name" value="AdoMet_MTases"/>
    <property type="match status" value="1"/>
</dbReference>
<dbReference type="OrthoDB" id="5679686at2"/>
<dbReference type="EMBL" id="QQAZ01000015">
    <property type="protein sequence ID" value="RDI44907.1"/>
    <property type="molecule type" value="Genomic_DNA"/>
</dbReference>
<keyword evidence="2" id="KW-0808">Transferase</keyword>
<dbReference type="PANTHER" id="PTHR34203:SF15">
    <property type="entry name" value="SLL1173 PROTEIN"/>
    <property type="match status" value="1"/>
</dbReference>
<dbReference type="InterPro" id="IPR006342">
    <property type="entry name" value="FkbM_mtfrase"/>
</dbReference>
<comment type="caution">
    <text evidence="2">The sequence shown here is derived from an EMBL/GenBank/DDBJ whole genome shotgun (WGS) entry which is preliminary data.</text>
</comment>
<sequence>MSSRTSWQHTVLTPRPWPPLLIAARWWVRYGPGTVLEQRLARDWLDVGLRQRPRPPRVVRTRYRGRFQIPTTIDFISRAIYTHGCWEACVSALVASRLRPGDRFIDLGAAGGWYSVLAARRVGPSGGVVAVEPAPAALEQLHVNLILNRCTNVRVVRAAVTAEPGPVRLYVPDRGNSGATTTIPPDDHISQFTAPGLPLADLLQPGDLENARMIKVDVEGAEGTVLAQLSRLISRLRPDCEILTEITPKWLAAAGHTADEVLKPLTDNGFRAYRVPNSYAPEDMTRAARHPLAPTPLTGPITEQADLLLTRGDALPKSTLQ</sequence>
<feature type="domain" description="Methyltransferase FkbM" evidence="1">
    <location>
        <begin position="106"/>
        <end position="271"/>
    </location>
</feature>
<protein>
    <submittedName>
        <fullName evidence="2">FkbM family methyltransferase</fullName>
    </submittedName>
</protein>
<name>A0A370GMN7_9NOCA</name>
<dbReference type="Pfam" id="PF05050">
    <property type="entry name" value="Methyltransf_21"/>
    <property type="match status" value="1"/>
</dbReference>
<keyword evidence="2" id="KW-0489">Methyltransferase</keyword>
<gene>
    <name evidence="2" type="ORF">DFR68_11559</name>
</gene>